<comment type="function">
    <text evidence="1">Component of the type II secretion system required for the energy-dependent secretion of extracellular factors such as proteases and toxins from the periplasm. Part of the pseudopilus tip complex that is critical for the recognition and binding of secretion substrates.</text>
</comment>
<evidence type="ECO:0000256" key="10">
    <source>
        <dbReference type="RuleBase" id="RU368030"/>
    </source>
</evidence>
<dbReference type="Gene3D" id="3.30.1300.30">
    <property type="entry name" value="GSPII I/J protein-like"/>
    <property type="match status" value="1"/>
</dbReference>
<feature type="domain" description="Type II secretion system protein GspI C-terminal" evidence="11">
    <location>
        <begin position="52"/>
        <end position="127"/>
    </location>
</feature>
<gene>
    <name evidence="12" type="primary">gspI</name>
    <name evidence="12" type="ORF">N0H69_07550</name>
</gene>
<evidence type="ECO:0000256" key="4">
    <source>
        <dbReference type="ARBA" id="ARBA00022475"/>
    </source>
</evidence>
<dbReference type="RefSeq" id="WP_172665479.1">
    <property type="nucleotide sequence ID" value="NZ_CP104006.1"/>
</dbReference>
<dbReference type="InterPro" id="IPR003413">
    <property type="entry name" value="T2SS_GspI_C"/>
</dbReference>
<dbReference type="PANTHER" id="PTHR38779:SF2">
    <property type="entry name" value="TYPE II SECRETION SYSTEM PROTEIN I-RELATED"/>
    <property type="match status" value="1"/>
</dbReference>
<evidence type="ECO:0000256" key="6">
    <source>
        <dbReference type="ARBA" id="ARBA00022519"/>
    </source>
</evidence>
<comment type="subunit">
    <text evidence="10">Type II secretion is composed of four main components: the outer membrane complex, the inner membrane complex, the cytoplasmic secretion ATPase and the periplasm-spanning pseudopilus.</text>
</comment>
<evidence type="ECO:0000256" key="5">
    <source>
        <dbReference type="ARBA" id="ARBA00022481"/>
    </source>
</evidence>
<evidence type="ECO:0000256" key="3">
    <source>
        <dbReference type="ARBA" id="ARBA00008358"/>
    </source>
</evidence>
<protein>
    <recommendedName>
        <fullName evidence="10">Type II secretion system protein I</fullName>
        <shortName evidence="10">T2SS minor pseudopilin I</shortName>
    </recommendedName>
</protein>
<dbReference type="NCBIfam" id="TIGR01707">
    <property type="entry name" value="gspI"/>
    <property type="match status" value="1"/>
</dbReference>
<dbReference type="Proteomes" id="UP001057860">
    <property type="component" value="Chromosome"/>
</dbReference>
<dbReference type="InterPro" id="IPR012902">
    <property type="entry name" value="N_methyl_site"/>
</dbReference>
<keyword evidence="5 10" id="KW-0488">Methylation</keyword>
<dbReference type="EMBL" id="CP104006">
    <property type="protein sequence ID" value="UWM46662.1"/>
    <property type="molecule type" value="Genomic_DNA"/>
</dbReference>
<accession>A0ABY5UT47</accession>
<sequence length="132" mass="15369">MTVIVINPEKKNSSNSAGFILLEVMIAMAIFSIAGVSMVKIVGEQLIRIKMLEDRITAYWVADNILAEINIKKIKQTENWVEGSELMMNKLWHWQSREIKYERINVVTVEVRSQVYNEDPDFILEGYQYINE</sequence>
<keyword evidence="9 10" id="KW-0472">Membrane</keyword>
<keyword evidence="6 10" id="KW-0997">Cell inner membrane</keyword>
<comment type="similarity">
    <text evidence="3 10">Belongs to the GSP I family.</text>
</comment>
<dbReference type="Pfam" id="PF02501">
    <property type="entry name" value="T2SSI"/>
    <property type="match status" value="1"/>
</dbReference>
<organism evidence="12 13">
    <name type="scientific">Yersinia alsatica</name>
    <dbReference type="NCBI Taxonomy" id="2890317"/>
    <lineage>
        <taxon>Bacteria</taxon>
        <taxon>Pseudomonadati</taxon>
        <taxon>Pseudomonadota</taxon>
        <taxon>Gammaproteobacteria</taxon>
        <taxon>Enterobacterales</taxon>
        <taxon>Yersiniaceae</taxon>
        <taxon>Yersinia</taxon>
    </lineage>
</organism>
<dbReference type="PANTHER" id="PTHR38779">
    <property type="entry name" value="TYPE II SECRETION SYSTEM PROTEIN I-RELATED"/>
    <property type="match status" value="1"/>
</dbReference>
<keyword evidence="7 10" id="KW-0812">Transmembrane</keyword>
<keyword evidence="13" id="KW-1185">Reference proteome</keyword>
<comment type="subcellular location">
    <subcellularLocation>
        <location evidence="2 10">Cell inner membrane</location>
        <topology evidence="2 10">Single-pass membrane protein</topology>
    </subcellularLocation>
</comment>
<evidence type="ECO:0000256" key="8">
    <source>
        <dbReference type="ARBA" id="ARBA00022989"/>
    </source>
</evidence>
<evidence type="ECO:0000256" key="7">
    <source>
        <dbReference type="ARBA" id="ARBA00022692"/>
    </source>
</evidence>
<feature type="transmembrane region" description="Helical" evidence="10">
    <location>
        <begin position="20"/>
        <end position="42"/>
    </location>
</feature>
<evidence type="ECO:0000313" key="12">
    <source>
        <dbReference type="EMBL" id="UWM46662.1"/>
    </source>
</evidence>
<evidence type="ECO:0000313" key="13">
    <source>
        <dbReference type="Proteomes" id="UP001057860"/>
    </source>
</evidence>
<dbReference type="Pfam" id="PF07963">
    <property type="entry name" value="N_methyl"/>
    <property type="match status" value="1"/>
</dbReference>
<keyword evidence="8 10" id="KW-1133">Transmembrane helix</keyword>
<proteinExistence type="inferred from homology"/>
<dbReference type="SUPFAM" id="SSF54523">
    <property type="entry name" value="Pili subunits"/>
    <property type="match status" value="1"/>
</dbReference>
<dbReference type="InterPro" id="IPR010052">
    <property type="entry name" value="T2SS_protein-GspI"/>
</dbReference>
<evidence type="ECO:0000259" key="11">
    <source>
        <dbReference type="Pfam" id="PF02501"/>
    </source>
</evidence>
<evidence type="ECO:0000256" key="1">
    <source>
        <dbReference type="ARBA" id="ARBA00003161"/>
    </source>
</evidence>
<dbReference type="InterPro" id="IPR045584">
    <property type="entry name" value="Pilin-like"/>
</dbReference>
<keyword evidence="4" id="KW-1003">Cell membrane</keyword>
<evidence type="ECO:0000256" key="9">
    <source>
        <dbReference type="ARBA" id="ARBA00023136"/>
    </source>
</evidence>
<comment type="PTM">
    <text evidence="10">Cleaved by prepilin peptidase.</text>
</comment>
<name>A0ABY5UT47_9GAMM</name>
<evidence type="ECO:0000256" key="2">
    <source>
        <dbReference type="ARBA" id="ARBA00004377"/>
    </source>
</evidence>
<dbReference type="GeneID" id="75139843"/>
<reference evidence="12" key="1">
    <citation type="submission" date="2022-08" db="EMBL/GenBank/DDBJ databases">
        <authorList>
            <person name="Bogun A."/>
            <person name="Kislichkina A."/>
            <person name="Solomentsev V."/>
            <person name="Skryabin Y."/>
            <person name="Sizova A."/>
            <person name="Platonov M."/>
            <person name="Dentovskaya S."/>
        </authorList>
    </citation>
    <scope>NUCLEOTIDE SEQUENCE</scope>
    <source>
        <strain evidence="12">SCPM-O-B-7604</strain>
    </source>
</reference>